<keyword evidence="10" id="KW-0732">Signal</keyword>
<feature type="signal peptide" evidence="10">
    <location>
        <begin position="1"/>
        <end position="26"/>
    </location>
</feature>
<evidence type="ECO:0000256" key="1">
    <source>
        <dbReference type="ARBA" id="ARBA00001947"/>
    </source>
</evidence>
<keyword evidence="9" id="KW-0325">Glycoprotein</keyword>
<evidence type="ECO:0000313" key="12">
    <source>
        <dbReference type="EMBL" id="ADF28505.1"/>
    </source>
</evidence>
<dbReference type="InterPro" id="IPR000718">
    <property type="entry name" value="Peptidase_M13"/>
</dbReference>
<comment type="similarity">
    <text evidence="2">Belongs to the peptidase M13 family.</text>
</comment>
<keyword evidence="7" id="KW-0482">Metalloprotease</keyword>
<name>D5J6Y4_PELMU</name>
<evidence type="ECO:0000256" key="3">
    <source>
        <dbReference type="ARBA" id="ARBA00022670"/>
    </source>
</evidence>
<dbReference type="InterPro" id="IPR008753">
    <property type="entry name" value="Peptidase_M13_N"/>
</dbReference>
<evidence type="ECO:0000256" key="8">
    <source>
        <dbReference type="ARBA" id="ARBA00023157"/>
    </source>
</evidence>
<dbReference type="PANTHER" id="PTHR11733">
    <property type="entry name" value="ZINC METALLOPROTEASE FAMILY M13 NEPRILYSIN-RELATED"/>
    <property type="match status" value="1"/>
</dbReference>
<keyword evidence="6" id="KW-0862">Zinc</keyword>
<dbReference type="PANTHER" id="PTHR11733:SF241">
    <property type="entry name" value="GH26575P-RELATED"/>
    <property type="match status" value="1"/>
</dbReference>
<evidence type="ECO:0000256" key="4">
    <source>
        <dbReference type="ARBA" id="ARBA00022723"/>
    </source>
</evidence>
<organism evidence="12">
    <name type="scientific">Pelinobius muticus</name>
    <name type="common">King baboon spider</name>
    <name type="synonym">Citharischius crawshayi</name>
    <dbReference type="NCBI Taxonomy" id="753628"/>
    <lineage>
        <taxon>Eukaryota</taxon>
        <taxon>Metazoa</taxon>
        <taxon>Ecdysozoa</taxon>
        <taxon>Arthropoda</taxon>
        <taxon>Chelicerata</taxon>
        <taxon>Arachnida</taxon>
        <taxon>Araneae</taxon>
        <taxon>Mygalomorphae</taxon>
        <taxon>Avicularoidea</taxon>
        <taxon>Theraphosidae</taxon>
        <taxon>Pelinobius</taxon>
    </lineage>
</organism>
<evidence type="ECO:0000256" key="2">
    <source>
        <dbReference type="ARBA" id="ARBA00007357"/>
    </source>
</evidence>
<protein>
    <submittedName>
        <fullName evidence="12">Peptidase-like protein</fullName>
    </submittedName>
</protein>
<comment type="cofactor">
    <cofactor evidence="1">
        <name>Zn(2+)</name>
        <dbReference type="ChEBI" id="CHEBI:29105"/>
    </cofactor>
</comment>
<keyword evidence="8" id="KW-1015">Disulfide bond</keyword>
<evidence type="ECO:0000256" key="6">
    <source>
        <dbReference type="ARBA" id="ARBA00022833"/>
    </source>
</evidence>
<accession>D5J6Y4</accession>
<dbReference type="PROSITE" id="PS51885">
    <property type="entry name" value="NEPRILYSIN"/>
    <property type="match status" value="1"/>
</dbReference>
<evidence type="ECO:0000259" key="11">
    <source>
        <dbReference type="Pfam" id="PF05649"/>
    </source>
</evidence>
<evidence type="ECO:0000256" key="10">
    <source>
        <dbReference type="SAM" id="SignalP"/>
    </source>
</evidence>
<evidence type="ECO:0000256" key="7">
    <source>
        <dbReference type="ARBA" id="ARBA00023049"/>
    </source>
</evidence>
<dbReference type="AlphaFoldDB" id="D5J6Y4"/>
<evidence type="ECO:0000256" key="5">
    <source>
        <dbReference type="ARBA" id="ARBA00022801"/>
    </source>
</evidence>
<keyword evidence="3" id="KW-0645">Protease</keyword>
<dbReference type="GO" id="GO:0005886">
    <property type="term" value="C:plasma membrane"/>
    <property type="evidence" value="ECO:0007669"/>
    <property type="project" value="TreeGrafter"/>
</dbReference>
<dbReference type="SUPFAM" id="SSF55486">
    <property type="entry name" value="Metalloproteases ('zincins'), catalytic domain"/>
    <property type="match status" value="1"/>
</dbReference>
<evidence type="ECO:0000256" key="9">
    <source>
        <dbReference type="ARBA" id="ARBA00023180"/>
    </source>
</evidence>
<proteinExistence type="evidence at transcript level"/>
<dbReference type="GO" id="GO:0016485">
    <property type="term" value="P:protein processing"/>
    <property type="evidence" value="ECO:0007669"/>
    <property type="project" value="TreeGrafter"/>
</dbReference>
<dbReference type="EMBL" id="GU170879">
    <property type="protein sequence ID" value="ADF28505.1"/>
    <property type="molecule type" value="mRNA"/>
</dbReference>
<feature type="domain" description="Peptidase M13 N-terminal" evidence="11">
    <location>
        <begin position="59"/>
        <end position="234"/>
    </location>
</feature>
<dbReference type="GO" id="GO:0004222">
    <property type="term" value="F:metalloendopeptidase activity"/>
    <property type="evidence" value="ECO:0007669"/>
    <property type="project" value="InterPro"/>
</dbReference>
<feature type="chain" id="PRO_5003073677" evidence="10">
    <location>
        <begin position="27"/>
        <end position="235"/>
    </location>
</feature>
<dbReference type="GO" id="GO:0046872">
    <property type="term" value="F:metal ion binding"/>
    <property type="evidence" value="ECO:0007669"/>
    <property type="project" value="UniProtKB-KW"/>
</dbReference>
<dbReference type="Gene3D" id="1.10.1380.10">
    <property type="entry name" value="Neutral endopeptidase , domain2"/>
    <property type="match status" value="1"/>
</dbReference>
<reference evidence="12" key="1">
    <citation type="journal article" date="2010" name="Cell. Mol. Life Sci.">
        <title>Venom components from Citharischius crawshayi spider (Family Theraphosidae): exploring transcriptome, venomics, and function.</title>
        <authorList>
            <person name="Diego-Garcia E."/>
            <person name="Peigneur S."/>
            <person name="Waelkens E."/>
            <person name="Debaveye S."/>
            <person name="Tytgat J."/>
        </authorList>
    </citation>
    <scope>NUCLEOTIDE SEQUENCE</scope>
    <source>
        <tissue evidence="12">Venom gland</tissue>
    </source>
</reference>
<dbReference type="InterPro" id="IPR042089">
    <property type="entry name" value="Peptidase_M13_dom_2"/>
</dbReference>
<keyword evidence="5" id="KW-0378">Hydrolase</keyword>
<feature type="non-terminal residue" evidence="12">
    <location>
        <position position="235"/>
    </location>
</feature>
<dbReference type="FunFam" id="3.40.390.10:FF:000076">
    <property type="entry name" value="membrane metallo-endopeptidase-like 1"/>
    <property type="match status" value="1"/>
</dbReference>
<sequence>MITRAVSSFSIILCMVLAGISVPSAAAPKYRQDTEECTTEACQKTAQYLLESMDTSANPCQDFYQYACGGWVRRHPVPEEKSRYSAFDVLNDEVLDIVTGILKNASSEVHPRAIVDAAKFFDGCIDTEARESAGLESLKNLLNELGGWPMANPDWTGDGYEWQTEVATVARILSLPVIITVMVEGDSNQTTRNILYIDQQWLFGIGRNQLKDKDLESNRDIVTAYKNYVIATGKL</sequence>
<keyword evidence="4" id="KW-0479">Metal-binding</keyword>
<dbReference type="Pfam" id="PF05649">
    <property type="entry name" value="Peptidase_M13_N"/>
    <property type="match status" value="1"/>
</dbReference>